<sequence>MNPYAVLAAAAAQGGRIVALLAPGPRQRLAALLDRVRRDGRREPSPEQRYAAALDAVDLLAEELPELFGGEQQARFTLTASPGAGAEDATHHGFGAEDLAVLLIDGHRMVGPLLGPVRERLLAAPALDVGAVLRGGGDPYAPGLIRLGGRGGVVRLPAFQFTADHRPRPVVLDVNGILAADRDPWGAADWWLSTDARLDARPETLVGTVRELQLLDAARTLTEQE</sequence>
<gene>
    <name evidence="1" type="ORF">G3I29_27250</name>
</gene>
<comment type="caution">
    <text evidence="1">The sequence shown here is derived from an EMBL/GenBank/DDBJ whole genome shotgun (WGS) entry which is preliminary data.</text>
</comment>
<accession>A0A6N9U5M3</accession>
<dbReference type="RefSeq" id="WP_164348378.1">
    <property type="nucleotide sequence ID" value="NZ_JAAGLQ010000577.1"/>
</dbReference>
<organism evidence="1 2">
    <name type="scientific">Streptomyces halstedii</name>
    <dbReference type="NCBI Taxonomy" id="1944"/>
    <lineage>
        <taxon>Bacteria</taxon>
        <taxon>Bacillati</taxon>
        <taxon>Actinomycetota</taxon>
        <taxon>Actinomycetes</taxon>
        <taxon>Kitasatosporales</taxon>
        <taxon>Streptomycetaceae</taxon>
        <taxon>Streptomyces</taxon>
    </lineage>
</organism>
<proteinExistence type="predicted"/>
<evidence type="ECO:0000313" key="1">
    <source>
        <dbReference type="EMBL" id="NEA19120.1"/>
    </source>
</evidence>
<protein>
    <submittedName>
        <fullName evidence="1">Uncharacterized protein</fullName>
    </submittedName>
</protein>
<evidence type="ECO:0000313" key="2">
    <source>
        <dbReference type="Proteomes" id="UP000471293"/>
    </source>
</evidence>
<reference evidence="1 2" key="1">
    <citation type="submission" date="2020-01" db="EMBL/GenBank/DDBJ databases">
        <title>Insect and environment-associated Actinomycetes.</title>
        <authorList>
            <person name="Currrie C."/>
            <person name="Chevrette M."/>
            <person name="Carlson C."/>
            <person name="Stubbendieck R."/>
            <person name="Wendt-Pienkowski E."/>
        </authorList>
    </citation>
    <scope>NUCLEOTIDE SEQUENCE [LARGE SCALE GENOMIC DNA]</scope>
    <source>
        <strain evidence="1 2">SID11342</strain>
    </source>
</reference>
<dbReference type="AlphaFoldDB" id="A0A6N9U5M3"/>
<name>A0A6N9U5M3_STRHA</name>
<dbReference type="Proteomes" id="UP000471293">
    <property type="component" value="Unassembled WGS sequence"/>
</dbReference>
<dbReference type="EMBL" id="JAAGLQ010000577">
    <property type="protein sequence ID" value="NEA19120.1"/>
    <property type="molecule type" value="Genomic_DNA"/>
</dbReference>